<reference evidence="2" key="1">
    <citation type="journal article" date="2013" name="Proc. Natl. Acad. Sci. U.S.A.">
        <title>Genome structure and metabolic features in the red seaweed Chondrus crispus shed light on evolution of the Archaeplastida.</title>
        <authorList>
            <person name="Collen J."/>
            <person name="Porcel B."/>
            <person name="Carre W."/>
            <person name="Ball S.G."/>
            <person name="Chaparro C."/>
            <person name="Tonon T."/>
            <person name="Barbeyron T."/>
            <person name="Michel G."/>
            <person name="Noel B."/>
            <person name="Valentin K."/>
            <person name="Elias M."/>
            <person name="Artiguenave F."/>
            <person name="Arun A."/>
            <person name="Aury J.M."/>
            <person name="Barbosa-Neto J.F."/>
            <person name="Bothwell J.H."/>
            <person name="Bouget F.Y."/>
            <person name="Brillet L."/>
            <person name="Cabello-Hurtado F."/>
            <person name="Capella-Gutierrez S."/>
            <person name="Charrier B."/>
            <person name="Cladiere L."/>
            <person name="Cock J.M."/>
            <person name="Coelho S.M."/>
            <person name="Colleoni C."/>
            <person name="Czjzek M."/>
            <person name="Da Silva C."/>
            <person name="Delage L."/>
            <person name="Denoeud F."/>
            <person name="Deschamps P."/>
            <person name="Dittami S.M."/>
            <person name="Gabaldon T."/>
            <person name="Gachon C.M."/>
            <person name="Groisillier A."/>
            <person name="Herve C."/>
            <person name="Jabbari K."/>
            <person name="Katinka M."/>
            <person name="Kloareg B."/>
            <person name="Kowalczyk N."/>
            <person name="Labadie K."/>
            <person name="Leblanc C."/>
            <person name="Lopez P.J."/>
            <person name="McLachlan D.H."/>
            <person name="Meslet-Cladiere L."/>
            <person name="Moustafa A."/>
            <person name="Nehr Z."/>
            <person name="Nyvall Collen P."/>
            <person name="Panaud O."/>
            <person name="Partensky F."/>
            <person name="Poulain J."/>
            <person name="Rensing S.A."/>
            <person name="Rousvoal S."/>
            <person name="Samson G."/>
            <person name="Symeonidi A."/>
            <person name="Weissenbach J."/>
            <person name="Zambounis A."/>
            <person name="Wincker P."/>
            <person name="Boyen C."/>
        </authorList>
    </citation>
    <scope>NUCLEOTIDE SEQUENCE [LARGE SCALE GENOMIC DNA]</scope>
    <source>
        <strain evidence="2">cv. Stackhouse</strain>
    </source>
</reference>
<accession>R7QLC5</accession>
<organism evidence="1 2">
    <name type="scientific">Chondrus crispus</name>
    <name type="common">Carrageen Irish moss</name>
    <name type="synonym">Polymorpha crispa</name>
    <dbReference type="NCBI Taxonomy" id="2769"/>
    <lineage>
        <taxon>Eukaryota</taxon>
        <taxon>Rhodophyta</taxon>
        <taxon>Florideophyceae</taxon>
        <taxon>Rhodymeniophycidae</taxon>
        <taxon>Gigartinales</taxon>
        <taxon>Gigartinaceae</taxon>
        <taxon>Chondrus</taxon>
    </lineage>
</organism>
<dbReference type="KEGG" id="ccp:CHC_T00006606001"/>
<evidence type="ECO:0000313" key="1">
    <source>
        <dbReference type="EMBL" id="CDF39317.1"/>
    </source>
</evidence>
<name>R7QLC5_CHOCR</name>
<evidence type="ECO:0000313" key="2">
    <source>
        <dbReference type="Proteomes" id="UP000012073"/>
    </source>
</evidence>
<protein>
    <submittedName>
        <fullName evidence="1">Uncharacterized protein</fullName>
    </submittedName>
</protein>
<dbReference type="OrthoDB" id="199366at2759"/>
<gene>
    <name evidence="1" type="ORF">CHC_T00006606001</name>
</gene>
<dbReference type="Proteomes" id="UP000012073">
    <property type="component" value="Unassembled WGS sequence"/>
</dbReference>
<dbReference type="GeneID" id="17326947"/>
<keyword evidence="2" id="KW-1185">Reference proteome</keyword>
<dbReference type="RefSeq" id="XP_005719228.1">
    <property type="nucleotide sequence ID" value="XM_005719171.1"/>
</dbReference>
<dbReference type="Gramene" id="CDF39317">
    <property type="protein sequence ID" value="CDF39317"/>
    <property type="gene ID" value="CHC_T00006606001"/>
</dbReference>
<dbReference type="EMBL" id="HG002022">
    <property type="protein sequence ID" value="CDF39317.1"/>
    <property type="molecule type" value="Genomic_DNA"/>
</dbReference>
<dbReference type="AlphaFoldDB" id="R7QLC5"/>
<sequence length="69" mass="7609">MSGISIFLRKAWANEPVVCFSIVIGAVGLSLPCFVPKLWGRYPDKIQTDERSAMTEAARLQALERSGLL</sequence>
<proteinExistence type="predicted"/>